<organism evidence="2 3">
    <name type="scientific">Rhizomicrobium palustre</name>
    <dbReference type="NCBI Taxonomy" id="189966"/>
    <lineage>
        <taxon>Bacteria</taxon>
        <taxon>Pseudomonadati</taxon>
        <taxon>Pseudomonadota</taxon>
        <taxon>Alphaproteobacteria</taxon>
        <taxon>Micropepsales</taxon>
        <taxon>Micropepsaceae</taxon>
        <taxon>Rhizomicrobium</taxon>
    </lineage>
</organism>
<name>A0A846MX81_9PROT</name>
<feature type="transmembrane region" description="Helical" evidence="1">
    <location>
        <begin position="20"/>
        <end position="45"/>
    </location>
</feature>
<keyword evidence="1" id="KW-1133">Transmembrane helix</keyword>
<proteinExistence type="predicted"/>
<evidence type="ECO:0000313" key="2">
    <source>
        <dbReference type="EMBL" id="NIK87835.1"/>
    </source>
</evidence>
<dbReference type="EMBL" id="JAASRM010000001">
    <property type="protein sequence ID" value="NIK87835.1"/>
    <property type="molecule type" value="Genomic_DNA"/>
</dbReference>
<comment type="caution">
    <text evidence="2">The sequence shown here is derived from an EMBL/GenBank/DDBJ whole genome shotgun (WGS) entry which is preliminary data.</text>
</comment>
<dbReference type="AlphaFoldDB" id="A0A846MX81"/>
<dbReference type="Proteomes" id="UP000570514">
    <property type="component" value="Unassembled WGS sequence"/>
</dbReference>
<keyword evidence="1" id="KW-0812">Transmembrane</keyword>
<reference evidence="2 3" key="1">
    <citation type="submission" date="2020-03" db="EMBL/GenBank/DDBJ databases">
        <title>Genomic Encyclopedia of Type Strains, Phase IV (KMG-IV): sequencing the most valuable type-strain genomes for metagenomic binning, comparative biology and taxonomic classification.</title>
        <authorList>
            <person name="Goeker M."/>
        </authorList>
    </citation>
    <scope>NUCLEOTIDE SEQUENCE [LARGE SCALE GENOMIC DNA]</scope>
    <source>
        <strain evidence="2 3">DSM 19867</strain>
    </source>
</reference>
<protein>
    <submittedName>
        <fullName evidence="2">Uncharacterized protein</fullName>
    </submittedName>
</protein>
<evidence type="ECO:0000256" key="1">
    <source>
        <dbReference type="SAM" id="Phobius"/>
    </source>
</evidence>
<keyword evidence="1" id="KW-0472">Membrane</keyword>
<accession>A0A846MX81</accession>
<evidence type="ECO:0000313" key="3">
    <source>
        <dbReference type="Proteomes" id="UP000570514"/>
    </source>
</evidence>
<gene>
    <name evidence="2" type="ORF">FHS83_001153</name>
</gene>
<keyword evidence="3" id="KW-1185">Reference proteome</keyword>
<sequence length="47" mass="4936">MRAPSNACCVGGPDREMQPLAGRVVLAIASIYGAIAFFAYAVMVLHP</sequence>